<dbReference type="RefSeq" id="XP_018996558.1">
    <property type="nucleotide sequence ID" value="XM_019136155.1"/>
</dbReference>
<dbReference type="GO" id="GO:0008270">
    <property type="term" value="F:zinc ion binding"/>
    <property type="evidence" value="ECO:0007669"/>
    <property type="project" value="InterPro"/>
</dbReference>
<name>A0A1E3I0X2_9TREE</name>
<dbReference type="PROSITE" id="PS00463">
    <property type="entry name" value="ZN2_CY6_FUNGAL_1"/>
    <property type="match status" value="1"/>
</dbReference>
<evidence type="ECO:0000259" key="2">
    <source>
        <dbReference type="PROSITE" id="PS50048"/>
    </source>
</evidence>
<evidence type="ECO:0000256" key="1">
    <source>
        <dbReference type="SAM" id="MobiDB-lite"/>
    </source>
</evidence>
<dbReference type="InterPro" id="IPR036864">
    <property type="entry name" value="Zn2-C6_fun-type_DNA-bd_sf"/>
</dbReference>
<dbReference type="Proteomes" id="UP000094065">
    <property type="component" value="Unassembled WGS sequence"/>
</dbReference>
<keyword evidence="4" id="KW-1185">Reference proteome</keyword>
<feature type="domain" description="Zn(2)-C6 fungal-type" evidence="2">
    <location>
        <begin position="122"/>
        <end position="153"/>
    </location>
</feature>
<reference evidence="3 4" key="1">
    <citation type="submission" date="2016-06" db="EMBL/GenBank/DDBJ databases">
        <title>Evolution of pathogenesis and genome organization in the Tremellales.</title>
        <authorList>
            <person name="Cuomo C."/>
            <person name="Litvintseva A."/>
            <person name="Heitman J."/>
            <person name="Chen Y."/>
            <person name="Sun S."/>
            <person name="Springer D."/>
            <person name="Dromer F."/>
            <person name="Young S."/>
            <person name="Zeng Q."/>
            <person name="Chapman S."/>
            <person name="Gujja S."/>
            <person name="Saif S."/>
            <person name="Birren B."/>
        </authorList>
    </citation>
    <scope>NUCLEOTIDE SEQUENCE [LARGE SCALE GENOMIC DNA]</scope>
    <source>
        <strain evidence="3 4">CBS 6039</strain>
    </source>
</reference>
<dbReference type="AlphaFoldDB" id="A0A1E3I0X2"/>
<dbReference type="CDD" id="cd00067">
    <property type="entry name" value="GAL4"/>
    <property type="match status" value="1"/>
</dbReference>
<feature type="compositionally biased region" description="Basic residues" evidence="1">
    <location>
        <begin position="82"/>
        <end position="92"/>
    </location>
</feature>
<dbReference type="SUPFAM" id="SSF57701">
    <property type="entry name" value="Zn2/Cys6 DNA-binding domain"/>
    <property type="match status" value="1"/>
</dbReference>
<dbReference type="InterPro" id="IPR001138">
    <property type="entry name" value="Zn2Cys6_DnaBD"/>
</dbReference>
<accession>A0A1E3I0X2</accession>
<gene>
    <name evidence="3" type="ORF">L202_02524</name>
</gene>
<dbReference type="STRING" id="1295533.A0A1E3I0X2"/>
<dbReference type="PROSITE" id="PS50048">
    <property type="entry name" value="ZN2_CY6_FUNGAL_2"/>
    <property type="match status" value="1"/>
</dbReference>
<organism evidence="3 4">
    <name type="scientific">Cryptococcus amylolentus CBS 6039</name>
    <dbReference type="NCBI Taxonomy" id="1295533"/>
    <lineage>
        <taxon>Eukaryota</taxon>
        <taxon>Fungi</taxon>
        <taxon>Dikarya</taxon>
        <taxon>Basidiomycota</taxon>
        <taxon>Agaricomycotina</taxon>
        <taxon>Tremellomycetes</taxon>
        <taxon>Tremellales</taxon>
        <taxon>Cryptococcaceae</taxon>
        <taxon>Cryptococcus</taxon>
    </lineage>
</organism>
<protein>
    <recommendedName>
        <fullName evidence="2">Zn(2)-C6 fungal-type domain-containing protein</fullName>
    </recommendedName>
</protein>
<comment type="caution">
    <text evidence="3">The sequence shown here is derived from an EMBL/GenBank/DDBJ whole genome shotgun (WGS) entry which is preliminary data.</text>
</comment>
<proteinExistence type="predicted"/>
<sequence>MSDNSGALPGFPSPSPITYTTINSTTSGANNALGLLLFGHSGVFPASSTPSATTYTPITGDGNVLLGHPLSAPTPSPTRSGDKRKPKRKARSSAHASNTRGIKASAADKNRHPENYIRMPASCEHCRQQRKKCQRNRLNACIQCTDDDCECIFVVKGKPGAKKTSRELVALARMFSDSVIAGMPSTPSLASSSRAPSMSSITPITPARSTVELSSGSSCASVSAGLTSGFATPHIFKPFVPPPPAKVVVAPTPNFATSNRFMPFVPPTKHVIVAPTFKFATSNLFKPFVPPTQQVAVAVPPTRVIVAPTIATSHGFMPFVPPTRSVILATRRPAAVDTNGMLTGSQLAARQQVLFDKVDSWCSAVTAAHASESVPYQPPTPRTTPVKPTYVHPADVFPAEAPHFSLKNEPVPSAMPSVGVSQPEFPAVMNEGLSESDRRDFDELVMEFKDFGDDIVSAPSEAPCSSALAALLPTPDTTPVSPTVDISAISDSADNYSHADSLGPQPTPWFGAPQTQVEDEAAPEDKSFDWGMCCMGEMEMGDDCALGPIESPLNTTPFGEFFTPLV</sequence>
<dbReference type="OrthoDB" id="2578204at2759"/>
<feature type="region of interest" description="Disordered" evidence="1">
    <location>
        <begin position="54"/>
        <end position="111"/>
    </location>
</feature>
<dbReference type="GO" id="GO:0000981">
    <property type="term" value="F:DNA-binding transcription factor activity, RNA polymerase II-specific"/>
    <property type="evidence" value="ECO:0007669"/>
    <property type="project" value="InterPro"/>
</dbReference>
<dbReference type="EMBL" id="AWGJ01000003">
    <property type="protein sequence ID" value="ODN82239.1"/>
    <property type="molecule type" value="Genomic_DNA"/>
</dbReference>
<dbReference type="GeneID" id="30153833"/>
<evidence type="ECO:0000313" key="3">
    <source>
        <dbReference type="EMBL" id="ODN82239.1"/>
    </source>
</evidence>
<evidence type="ECO:0000313" key="4">
    <source>
        <dbReference type="Proteomes" id="UP000094065"/>
    </source>
</evidence>